<reference evidence="3 4" key="1">
    <citation type="submission" date="2017-11" db="EMBL/GenBank/DDBJ databases">
        <authorList>
            <person name="Han C.G."/>
        </authorList>
    </citation>
    <scope>NUCLEOTIDE SEQUENCE [LARGE SCALE GENOMIC DNA]</scope>
    <source>
        <strain evidence="2 4">A5</strain>
        <strain evidence="1 3">A8</strain>
    </source>
</reference>
<dbReference type="EMBL" id="PIDP01001989">
    <property type="protein sequence ID" value="PLM83386.1"/>
    <property type="molecule type" value="Genomic_DNA"/>
</dbReference>
<reference evidence="3 4" key="2">
    <citation type="submission" date="2018-01" db="EMBL/GenBank/DDBJ databases">
        <title>Genomic study of Klebsiella pneumoniae.</title>
        <authorList>
            <person name="Yang Y."/>
            <person name="Bicalho R."/>
        </authorList>
    </citation>
    <scope>NUCLEOTIDE SEQUENCE [LARGE SCALE GENOMIC DNA]</scope>
    <source>
        <strain evidence="2 4">A5</strain>
        <strain evidence="1 3">A8</strain>
    </source>
</reference>
<dbReference type="AlphaFoldDB" id="A0A2N4YQZ2"/>
<dbReference type="Proteomes" id="UP000234412">
    <property type="component" value="Unassembled WGS sequence"/>
</dbReference>
<sequence>MRYIMTIVYGSSIEPGGMELDDYTMIAECENCGNDCRHRIYEDCVAGAINQRFSYTCNHCGYHSCNAEVCDVCDSIECEEHAGRYQSNIFFEMHELIELMKIEGDILAIRAKINVGAQDFGDLSRLDDCLHRLIYPGYYERRNTNLYKEISDASTDMAIQTWKRLERLLC</sequence>
<protein>
    <submittedName>
        <fullName evidence="1">Uncharacterized protein</fullName>
    </submittedName>
</protein>
<dbReference type="EMBL" id="PICB01001005">
    <property type="protein sequence ID" value="PLP43545.1"/>
    <property type="molecule type" value="Genomic_DNA"/>
</dbReference>
<organism evidence="1 3">
    <name type="scientific">Klebsiella variicola</name>
    <dbReference type="NCBI Taxonomy" id="244366"/>
    <lineage>
        <taxon>Bacteria</taxon>
        <taxon>Pseudomonadati</taxon>
        <taxon>Pseudomonadota</taxon>
        <taxon>Gammaproteobacteria</taxon>
        <taxon>Enterobacterales</taxon>
        <taxon>Enterobacteriaceae</taxon>
        <taxon>Klebsiella/Raoultella group</taxon>
        <taxon>Klebsiella</taxon>
        <taxon>Klebsiella pneumoniae complex</taxon>
    </lineage>
</organism>
<dbReference type="Proteomes" id="UP000234473">
    <property type="component" value="Unassembled WGS sequence"/>
</dbReference>
<evidence type="ECO:0000313" key="4">
    <source>
        <dbReference type="Proteomes" id="UP000234473"/>
    </source>
</evidence>
<accession>A0A2N4YQZ2</accession>
<evidence type="ECO:0000313" key="1">
    <source>
        <dbReference type="EMBL" id="PLM83386.1"/>
    </source>
</evidence>
<gene>
    <name evidence="2" type="ORF">CWM98_18285</name>
    <name evidence="1" type="ORF">CWN47_33225</name>
</gene>
<name>A0A2N4YQZ2_KLEVA</name>
<comment type="caution">
    <text evidence="1">The sequence shown here is derived from an EMBL/GenBank/DDBJ whole genome shotgun (WGS) entry which is preliminary data.</text>
</comment>
<evidence type="ECO:0000313" key="2">
    <source>
        <dbReference type="EMBL" id="PLP43545.1"/>
    </source>
</evidence>
<evidence type="ECO:0000313" key="3">
    <source>
        <dbReference type="Proteomes" id="UP000234412"/>
    </source>
</evidence>
<proteinExistence type="predicted"/>